<dbReference type="Pfam" id="PF05226">
    <property type="entry name" value="CHASE2"/>
    <property type="match status" value="1"/>
</dbReference>
<evidence type="ECO:0000256" key="1">
    <source>
        <dbReference type="SAM" id="Phobius"/>
    </source>
</evidence>
<proteinExistence type="predicted"/>
<dbReference type="GO" id="GO:0035556">
    <property type="term" value="P:intracellular signal transduction"/>
    <property type="evidence" value="ECO:0007669"/>
    <property type="project" value="InterPro"/>
</dbReference>
<organism evidence="3 4">
    <name type="scientific">Methylomonas koyamae</name>
    <dbReference type="NCBI Taxonomy" id="702114"/>
    <lineage>
        <taxon>Bacteria</taxon>
        <taxon>Pseudomonadati</taxon>
        <taxon>Pseudomonadota</taxon>
        <taxon>Gammaproteobacteria</taxon>
        <taxon>Methylococcales</taxon>
        <taxon>Methylococcaceae</taxon>
        <taxon>Methylomonas</taxon>
    </lineage>
</organism>
<comment type="caution">
    <text evidence="3">The sequence shown here is derived from an EMBL/GenBank/DDBJ whole genome shotgun (WGS) entry which is preliminary data.</text>
</comment>
<reference evidence="4" key="1">
    <citation type="submission" date="2016-03" db="EMBL/GenBank/DDBJ databases">
        <authorList>
            <person name="Heylen K."/>
            <person name="De Vos P."/>
            <person name="Vekeman B."/>
        </authorList>
    </citation>
    <scope>NUCLEOTIDE SEQUENCE [LARGE SCALE GENOMIC DNA]</scope>
    <source>
        <strain evidence="4">R-45383</strain>
    </source>
</reference>
<evidence type="ECO:0000259" key="2">
    <source>
        <dbReference type="PROSITE" id="PS50125"/>
    </source>
</evidence>
<feature type="transmembrane region" description="Helical" evidence="1">
    <location>
        <begin position="350"/>
        <end position="369"/>
    </location>
</feature>
<feature type="domain" description="Guanylate cyclase" evidence="2">
    <location>
        <begin position="471"/>
        <end position="599"/>
    </location>
</feature>
<gene>
    <name evidence="3" type="ORF">A1355_15705</name>
</gene>
<dbReference type="SMART" id="SM00044">
    <property type="entry name" value="CYCc"/>
    <property type="match status" value="1"/>
</dbReference>
<dbReference type="SMART" id="SM01080">
    <property type="entry name" value="CHASE2"/>
    <property type="match status" value="1"/>
</dbReference>
<dbReference type="GO" id="GO:0004016">
    <property type="term" value="F:adenylate cyclase activity"/>
    <property type="evidence" value="ECO:0007669"/>
    <property type="project" value="UniProtKB-ARBA"/>
</dbReference>
<dbReference type="CDD" id="cd07302">
    <property type="entry name" value="CHD"/>
    <property type="match status" value="1"/>
</dbReference>
<dbReference type="SUPFAM" id="SSF55073">
    <property type="entry name" value="Nucleotide cyclase"/>
    <property type="match status" value="1"/>
</dbReference>
<keyword evidence="1" id="KW-1133">Transmembrane helix</keyword>
<evidence type="ECO:0000313" key="3">
    <source>
        <dbReference type="EMBL" id="OAI11678.1"/>
    </source>
</evidence>
<keyword evidence="1" id="KW-0812">Transmembrane</keyword>
<dbReference type="STRING" id="702114.A1355_15705"/>
<keyword evidence="4" id="KW-1185">Reference proteome</keyword>
<dbReference type="InterPro" id="IPR029787">
    <property type="entry name" value="Nucleotide_cyclase"/>
</dbReference>
<feature type="transmembrane region" description="Helical" evidence="1">
    <location>
        <begin position="400"/>
        <end position="422"/>
    </location>
</feature>
<dbReference type="Gene3D" id="3.30.70.1230">
    <property type="entry name" value="Nucleotide cyclase"/>
    <property type="match status" value="1"/>
</dbReference>
<dbReference type="AlphaFoldDB" id="A0A177N141"/>
<evidence type="ECO:0000313" key="4">
    <source>
        <dbReference type="Proteomes" id="UP000077628"/>
    </source>
</evidence>
<dbReference type="EMBL" id="LUUK01000229">
    <property type="protein sequence ID" value="OAI11678.1"/>
    <property type="molecule type" value="Genomic_DNA"/>
</dbReference>
<dbReference type="Pfam" id="PF00211">
    <property type="entry name" value="Guanylate_cyc"/>
    <property type="match status" value="1"/>
</dbReference>
<dbReference type="InterPro" id="IPR001054">
    <property type="entry name" value="A/G_cyclase"/>
</dbReference>
<dbReference type="InterPro" id="IPR050697">
    <property type="entry name" value="Adenylyl/Guanylyl_Cyclase_3/4"/>
</dbReference>
<name>A0A177N141_9GAMM</name>
<dbReference type="Proteomes" id="UP000077628">
    <property type="component" value="Unassembled WGS sequence"/>
</dbReference>
<dbReference type="PANTHER" id="PTHR43081:SF1">
    <property type="entry name" value="ADENYLATE CYCLASE, TERMINAL-DIFFERENTIATION SPECIFIC"/>
    <property type="match status" value="1"/>
</dbReference>
<keyword evidence="1" id="KW-0472">Membrane</keyword>
<accession>A0A177N141</accession>
<dbReference type="GO" id="GO:0009190">
    <property type="term" value="P:cyclic nucleotide biosynthetic process"/>
    <property type="evidence" value="ECO:0007669"/>
    <property type="project" value="InterPro"/>
</dbReference>
<sequence>MRTVFFISFLSFAVSLLHDFDESLGIVSLLKYRGLLSSPGEVVLVAMDETSEAELGVGNDLTRWRRYHAGLIRELHRQGVALVVFDLQFIRADPEVDSDLADAMREAGNVLASDCIQMFRRATEDFFGREECSESNKDSALSKNGGAGGELAEPLVALRRISANPQLQPALLGHAPFVLANDAEDATIRETWLYLDGLGEMPSLPVVAWAAYLDRMQGFEQSKPWDASYMDWLAELRRTCLAANGDRASQKVDQRLAGIVCGEESRFINFYGPPQTLRMESYSQVLQGKVADLRGKVVFVGKANRQYAAGKTDFFQTPLTDARTGKMAGVEIMATVFANLLEDRFIRTPLAHGAVYAGFALMLALLLSVLPAWTGYAATALFTVSYVLIALWLFARHAVWLPIMTPAFVMLPTAWLTSLVMARRELLIERRRMLAFVRRVFPQWAGTLPFAESGNRKATFAAMTHREIRGVCLATDIEGYTSLAAGRSAEQMWELLNAYYQVLGRPVGARGGAVADVTGDSMMAVWFELSESERHTAACLAALDMQAAVMQFNQTSGLEPIRTRIGLYVGEMILGGLESGQANHYRAIGDTVNTASRIQGINKFLGTQILACRELVDTTAIAYRAVGRFRVVGRAEPVDLAEIVAPEMGPIDGGFAVALSAFQRGDWQVAIEGFQSVLKRGTDGPANFYLALAQGYQNQPPIDWDGVVTLDAK</sequence>
<dbReference type="OrthoDB" id="9806704at2"/>
<dbReference type="InterPro" id="IPR007890">
    <property type="entry name" value="CHASE2"/>
</dbReference>
<protein>
    <recommendedName>
        <fullName evidence="2">Guanylate cyclase domain-containing protein</fullName>
    </recommendedName>
</protein>
<dbReference type="PROSITE" id="PS50125">
    <property type="entry name" value="GUANYLATE_CYCLASE_2"/>
    <property type="match status" value="1"/>
</dbReference>
<dbReference type="PANTHER" id="PTHR43081">
    <property type="entry name" value="ADENYLATE CYCLASE, TERMINAL-DIFFERENTIATION SPECIFIC-RELATED"/>
    <property type="match status" value="1"/>
</dbReference>
<feature type="transmembrane region" description="Helical" evidence="1">
    <location>
        <begin position="376"/>
        <end position="394"/>
    </location>
</feature>